<evidence type="ECO:0000256" key="3">
    <source>
        <dbReference type="ARBA" id="ARBA00022723"/>
    </source>
</evidence>
<proteinExistence type="inferred from homology"/>
<dbReference type="EC" id="1.13.11.-" evidence="7"/>
<accession>A0ABX2SIR9</accession>
<dbReference type="InterPro" id="IPR014436">
    <property type="entry name" value="Extradiol_dOase_DODA"/>
</dbReference>
<reference evidence="7 8" key="1">
    <citation type="submission" date="2020-07" db="EMBL/GenBank/DDBJ databases">
        <title>Sequencing the genomes of 1000 actinobacteria strains.</title>
        <authorList>
            <person name="Klenk H.-P."/>
        </authorList>
    </citation>
    <scope>NUCLEOTIDE SEQUENCE [LARGE SCALE GENOMIC DNA]</scope>
    <source>
        <strain evidence="7 8">DSM 19087</strain>
    </source>
</reference>
<evidence type="ECO:0000313" key="7">
    <source>
        <dbReference type="EMBL" id="NYI37688.1"/>
    </source>
</evidence>
<keyword evidence="3" id="KW-0479">Metal-binding</keyword>
<dbReference type="EMBL" id="JACBZN010000001">
    <property type="protein sequence ID" value="NYI37688.1"/>
    <property type="molecule type" value="Genomic_DNA"/>
</dbReference>
<dbReference type="CDD" id="cd07363">
    <property type="entry name" value="45_DOPA_Dioxygenase"/>
    <property type="match status" value="1"/>
</dbReference>
<evidence type="ECO:0000313" key="8">
    <source>
        <dbReference type="Proteomes" id="UP000587211"/>
    </source>
</evidence>
<dbReference type="GO" id="GO:0051213">
    <property type="term" value="F:dioxygenase activity"/>
    <property type="evidence" value="ECO:0007669"/>
    <property type="project" value="UniProtKB-KW"/>
</dbReference>
<dbReference type="Proteomes" id="UP000587211">
    <property type="component" value="Unassembled WGS sequence"/>
</dbReference>
<dbReference type="PIRSF" id="PIRSF006157">
    <property type="entry name" value="Doxgns_DODA"/>
    <property type="match status" value="1"/>
</dbReference>
<comment type="cofactor">
    <cofactor evidence="1">
        <name>Zn(2+)</name>
        <dbReference type="ChEBI" id="CHEBI:29105"/>
    </cofactor>
</comment>
<dbReference type="Gene3D" id="3.40.830.10">
    <property type="entry name" value="LigB-like"/>
    <property type="match status" value="1"/>
</dbReference>
<evidence type="ECO:0000256" key="4">
    <source>
        <dbReference type="ARBA" id="ARBA00022833"/>
    </source>
</evidence>
<evidence type="ECO:0000259" key="6">
    <source>
        <dbReference type="Pfam" id="PF02900"/>
    </source>
</evidence>
<evidence type="ECO:0000256" key="1">
    <source>
        <dbReference type="ARBA" id="ARBA00001947"/>
    </source>
</evidence>
<organism evidence="7 8">
    <name type="scientific">Aeromicrobium tamlense</name>
    <dbReference type="NCBI Taxonomy" id="375541"/>
    <lineage>
        <taxon>Bacteria</taxon>
        <taxon>Bacillati</taxon>
        <taxon>Actinomycetota</taxon>
        <taxon>Actinomycetes</taxon>
        <taxon>Propionibacteriales</taxon>
        <taxon>Nocardioidaceae</taxon>
        <taxon>Aeromicrobium</taxon>
    </lineage>
</organism>
<comment type="similarity">
    <text evidence="2">Belongs to the DODA-type extradiol aromatic ring-opening dioxygenase family.</text>
</comment>
<keyword evidence="7" id="KW-0223">Dioxygenase</keyword>
<keyword evidence="4" id="KW-0862">Zinc</keyword>
<gene>
    <name evidence="7" type="ORF">BJ975_001063</name>
</gene>
<dbReference type="InterPro" id="IPR004183">
    <property type="entry name" value="Xdiol_dOase_suB"/>
</dbReference>
<evidence type="ECO:0000256" key="5">
    <source>
        <dbReference type="ARBA" id="ARBA00023002"/>
    </source>
</evidence>
<dbReference type="SUPFAM" id="SSF53213">
    <property type="entry name" value="LigB-like"/>
    <property type="match status" value="1"/>
</dbReference>
<name>A0ABX2SIR9_9ACTN</name>
<dbReference type="PANTHER" id="PTHR30096:SF0">
    <property type="entry name" value="4,5-DOPA DIOXYGENASE EXTRADIOL-LIKE PROTEIN"/>
    <property type="match status" value="1"/>
</dbReference>
<keyword evidence="8" id="KW-1185">Reference proteome</keyword>
<dbReference type="PANTHER" id="PTHR30096">
    <property type="entry name" value="4,5-DOPA DIOXYGENASE EXTRADIOL-LIKE PROTEIN"/>
    <property type="match status" value="1"/>
</dbReference>
<protein>
    <submittedName>
        <fullName evidence="7">4,5-DOPA dioxygenase extradiol</fullName>
        <ecNumber evidence="7">1.13.11.-</ecNumber>
    </submittedName>
</protein>
<dbReference type="Pfam" id="PF02900">
    <property type="entry name" value="LigB"/>
    <property type="match status" value="1"/>
</dbReference>
<sequence>MMNLRPETVPTHSLSDLTNRLVPSPRMPVLFVGHGNPMNALADNTFTREWERVGAGLPDAQAIVVISAHWLTPGGTHITDAPRNPIIYDFGGFPDELYRVKYESHGDEQVARLLAEHLVEYEARLDSQWGLDHGTWSVLKFLAPAPQVPVLQISIDYSMPLPQLYDLFARLRDLRRRGVVFIGSGNIVHALGRVRWGGGPAWDWAQEFDTQTAEALATRDVARLVDPYRNWSAARIAVPTDDHYRPMVAALSLLEADEEIGFFNAEIDLGSIGMRSFITAA</sequence>
<evidence type="ECO:0000256" key="2">
    <source>
        <dbReference type="ARBA" id="ARBA00007581"/>
    </source>
</evidence>
<comment type="caution">
    <text evidence="7">The sequence shown here is derived from an EMBL/GenBank/DDBJ whole genome shotgun (WGS) entry which is preliminary data.</text>
</comment>
<keyword evidence="5 7" id="KW-0560">Oxidoreductase</keyword>
<feature type="domain" description="Extradiol ring-cleavage dioxygenase class III enzyme subunit B" evidence="6">
    <location>
        <begin position="54"/>
        <end position="257"/>
    </location>
</feature>